<evidence type="ECO:0000256" key="1">
    <source>
        <dbReference type="ARBA" id="ARBA00004651"/>
    </source>
</evidence>
<feature type="transmembrane region" description="Helical" evidence="8">
    <location>
        <begin position="295"/>
        <end position="313"/>
    </location>
</feature>
<keyword evidence="6 8" id="KW-1133">Transmembrane helix</keyword>
<keyword evidence="7 8" id="KW-0472">Membrane</keyword>
<keyword evidence="2" id="KW-1003">Cell membrane</keyword>
<keyword evidence="4" id="KW-0808">Transferase</keyword>
<keyword evidence="5 8" id="KW-0812">Transmembrane</keyword>
<dbReference type="Proteomes" id="UP001449178">
    <property type="component" value="Chromosome"/>
</dbReference>
<feature type="transmembrane region" description="Helical" evidence="8">
    <location>
        <begin position="213"/>
        <end position="242"/>
    </location>
</feature>
<evidence type="ECO:0000256" key="5">
    <source>
        <dbReference type="ARBA" id="ARBA00022692"/>
    </source>
</evidence>
<evidence type="ECO:0000256" key="7">
    <source>
        <dbReference type="ARBA" id="ARBA00023136"/>
    </source>
</evidence>
<feature type="transmembrane region" description="Helical" evidence="8">
    <location>
        <begin position="405"/>
        <end position="425"/>
    </location>
</feature>
<feature type="transmembrane region" description="Helical" evidence="8">
    <location>
        <begin position="262"/>
        <end position="283"/>
    </location>
</feature>
<evidence type="ECO:0000256" key="2">
    <source>
        <dbReference type="ARBA" id="ARBA00022475"/>
    </source>
</evidence>
<reference evidence="9 10" key="1">
    <citation type="submission" date="2024-03" db="EMBL/GenBank/DDBJ databases">
        <title>Complete Genome Sequence and Annotation of Ignatzschineria larvae DSM 13226.</title>
        <authorList>
            <person name="Cantrell E."/>
            <person name="Burcham Z.M."/>
        </authorList>
    </citation>
    <scope>NUCLEOTIDE SEQUENCE [LARGE SCALE GENOMIC DNA]</scope>
    <source>
        <strain evidence="9 10">DSM 13226</strain>
    </source>
</reference>
<keyword evidence="3" id="KW-0328">Glycosyltransferase</keyword>
<protein>
    <recommendedName>
        <fullName evidence="11">Glycosyltransferase RgtA/B/C/D-like domain-containing protein</fullName>
    </recommendedName>
</protein>
<feature type="transmembrane region" description="Helical" evidence="8">
    <location>
        <begin position="347"/>
        <end position="366"/>
    </location>
</feature>
<gene>
    <name evidence="9" type="ORF">WMO13_06280</name>
</gene>
<evidence type="ECO:0000256" key="3">
    <source>
        <dbReference type="ARBA" id="ARBA00022676"/>
    </source>
</evidence>
<evidence type="ECO:0008006" key="11">
    <source>
        <dbReference type="Google" id="ProtNLM"/>
    </source>
</evidence>
<evidence type="ECO:0000256" key="6">
    <source>
        <dbReference type="ARBA" id="ARBA00022989"/>
    </source>
</evidence>
<feature type="transmembrane region" description="Helical" evidence="8">
    <location>
        <begin position="96"/>
        <end position="117"/>
    </location>
</feature>
<evidence type="ECO:0000256" key="4">
    <source>
        <dbReference type="ARBA" id="ARBA00022679"/>
    </source>
</evidence>
<feature type="transmembrane region" description="Helical" evidence="8">
    <location>
        <begin position="123"/>
        <end position="140"/>
    </location>
</feature>
<dbReference type="InterPro" id="IPR050297">
    <property type="entry name" value="LipidA_mod_glycosyltrf_83"/>
</dbReference>
<dbReference type="EMBL" id="CP150637">
    <property type="protein sequence ID" value="WZW86987.1"/>
    <property type="molecule type" value="Genomic_DNA"/>
</dbReference>
<evidence type="ECO:0000313" key="10">
    <source>
        <dbReference type="Proteomes" id="UP001449178"/>
    </source>
</evidence>
<comment type="subcellular location">
    <subcellularLocation>
        <location evidence="1">Cell membrane</location>
        <topology evidence="1">Multi-pass membrane protein</topology>
    </subcellularLocation>
</comment>
<dbReference type="PANTHER" id="PTHR33908:SF3">
    <property type="entry name" value="UNDECAPRENYL PHOSPHATE-ALPHA-4-AMINO-4-DEOXY-L-ARABINOSE ARABINOSYL TRANSFERASE"/>
    <property type="match status" value="1"/>
</dbReference>
<evidence type="ECO:0000256" key="8">
    <source>
        <dbReference type="SAM" id="Phobius"/>
    </source>
</evidence>
<accession>A0ABZ3BYL9</accession>
<feature type="transmembrane region" description="Helical" evidence="8">
    <location>
        <begin position="378"/>
        <end position="398"/>
    </location>
</feature>
<evidence type="ECO:0000313" key="9">
    <source>
        <dbReference type="EMBL" id="WZW86987.1"/>
    </source>
</evidence>
<sequence>MQRKIVFLRQEFTTRRYAFIWVSIWLILIFSTWFSRPLIPFQETLFSGIVWELYQSGEWLYPQINGVYQHASYPLNYWLGLVIWKLFGVSEFSLRALASFFSLGTLFLTAWAAYQLWPDRRDVRANAPFVLIGSLMWTIFATANLDYLYFTFYLMLAMNFLIRAWRFKQDVWWIGYAFSLTLGLYSAGLIFLLVAIPIIYLAPYWAKNRWKRIYLWGSLSIIVALILFAIWAIIASSTLGFSLIDALGLSYLLKALNNTTPFYLYFFNLIVILFPWLFWLRIYRLYREVEWDDSFRFVVIWFLCLIVILGILSLTFLDALLPLYPALGLIIARIYRNGLSTKQDIALIIVIMVGAGLLLILIPHYYQLLSLPQWVGAVSPFWGAGLILFSITLLFNAAHTRIMTLALMSVALTLALNFGVVRVALDFYDLKPVGERISWYQSKGFTIGNASIYRGHLHFEGRLTTPIIEVNSSQALRELVERDAYARMIIYVEDKALFEDDIIEYWQPFRGRYLVIMRADQLLKTLEEIQTEGKALYPKDLVELRLY</sequence>
<feature type="transmembrane region" description="Helical" evidence="8">
    <location>
        <begin position="16"/>
        <end position="34"/>
    </location>
</feature>
<dbReference type="PANTHER" id="PTHR33908">
    <property type="entry name" value="MANNOSYLTRANSFERASE YKCB-RELATED"/>
    <property type="match status" value="1"/>
</dbReference>
<feature type="transmembrane region" description="Helical" evidence="8">
    <location>
        <begin position="171"/>
        <end position="201"/>
    </location>
</feature>
<proteinExistence type="predicted"/>
<name>A0ABZ3BYL9_9GAMM</name>
<dbReference type="RefSeq" id="WP_051396246.1">
    <property type="nucleotide sequence ID" value="NZ_AZOD01000023.1"/>
</dbReference>
<organism evidence="9 10">
    <name type="scientific">Ignatzschineria larvae DSM 13226</name>
    <dbReference type="NCBI Taxonomy" id="1111732"/>
    <lineage>
        <taxon>Bacteria</taxon>
        <taxon>Pseudomonadati</taxon>
        <taxon>Pseudomonadota</taxon>
        <taxon>Gammaproteobacteria</taxon>
        <taxon>Cardiobacteriales</taxon>
        <taxon>Ignatzschineriaceae</taxon>
        <taxon>Ignatzschineria</taxon>
    </lineage>
</organism>
<keyword evidence="10" id="KW-1185">Reference proteome</keyword>
<feature type="transmembrane region" description="Helical" evidence="8">
    <location>
        <begin position="319"/>
        <end position="335"/>
    </location>
</feature>